<dbReference type="Gene3D" id="3.60.10.10">
    <property type="entry name" value="Endonuclease/exonuclease/phosphatase"/>
    <property type="match status" value="1"/>
</dbReference>
<reference evidence="1 2" key="1">
    <citation type="journal article" date="2021" name="BMC Biol.">
        <title>Horizontally acquired antibacterial genes associated with adaptive radiation of ladybird beetles.</title>
        <authorList>
            <person name="Li H.S."/>
            <person name="Tang X.F."/>
            <person name="Huang Y.H."/>
            <person name="Xu Z.Y."/>
            <person name="Chen M.L."/>
            <person name="Du X.Y."/>
            <person name="Qiu B.Y."/>
            <person name="Chen P.T."/>
            <person name="Zhang W."/>
            <person name="Slipinski A."/>
            <person name="Escalona H.E."/>
            <person name="Waterhouse R.M."/>
            <person name="Zwick A."/>
            <person name="Pang H."/>
        </authorList>
    </citation>
    <scope>NUCLEOTIDE SEQUENCE [LARGE SCALE GENOMIC DNA]</scope>
    <source>
        <strain evidence="1">SYSU2018</strain>
    </source>
</reference>
<name>A0ABD2NKF6_9CUCU</name>
<sequence>MACVSEYVLVSHFSRSSPYGGSYIYALSDLDFDEVPMVKNFGVEGHFEVCCGISKKPNFVIFRIYRPLSRDIGIFIDSFYSSLNMIALFKDYRVVTCGDFNKEEEENWIFSQISLFLVVLSPKIKDYTHLVGSLRSLIDNVLVNFPSQCTGEVLPSSFSRHNAQMLTILRKPSKTKETATKDTEKNIMRIFSTSKLDYLRDQLRNMDWPEITNSKDVNRAYGGFLDRMKTLIDKMFIFKNKNICEAKEFSVPLEK</sequence>
<organism evidence="1 2">
    <name type="scientific">Cryptolaemus montrouzieri</name>
    <dbReference type="NCBI Taxonomy" id="559131"/>
    <lineage>
        <taxon>Eukaryota</taxon>
        <taxon>Metazoa</taxon>
        <taxon>Ecdysozoa</taxon>
        <taxon>Arthropoda</taxon>
        <taxon>Hexapoda</taxon>
        <taxon>Insecta</taxon>
        <taxon>Pterygota</taxon>
        <taxon>Neoptera</taxon>
        <taxon>Endopterygota</taxon>
        <taxon>Coleoptera</taxon>
        <taxon>Polyphaga</taxon>
        <taxon>Cucujiformia</taxon>
        <taxon>Coccinelloidea</taxon>
        <taxon>Coccinellidae</taxon>
        <taxon>Scymninae</taxon>
        <taxon>Scymnini</taxon>
        <taxon>Cryptolaemus</taxon>
    </lineage>
</organism>
<comment type="caution">
    <text evidence="1">The sequence shown here is derived from an EMBL/GenBank/DDBJ whole genome shotgun (WGS) entry which is preliminary data.</text>
</comment>
<dbReference type="InterPro" id="IPR036691">
    <property type="entry name" value="Endo/exonu/phosph_ase_sf"/>
</dbReference>
<dbReference type="SUPFAM" id="SSF56219">
    <property type="entry name" value="DNase I-like"/>
    <property type="match status" value="1"/>
</dbReference>
<dbReference type="AlphaFoldDB" id="A0ABD2NKF6"/>
<accession>A0ABD2NKF6</accession>
<dbReference type="PANTHER" id="PTHR33776">
    <property type="entry name" value="ENDO/EXONUCLEASE/PHOSPHATASE DOMAIN-CONTAINING PROTEIN"/>
    <property type="match status" value="1"/>
</dbReference>
<protein>
    <submittedName>
        <fullName evidence="1">Uncharacterized protein</fullName>
    </submittedName>
</protein>
<gene>
    <name evidence="1" type="ORF">HHI36_016411</name>
</gene>
<dbReference type="EMBL" id="JABFTP020000124">
    <property type="protein sequence ID" value="KAL3278892.1"/>
    <property type="molecule type" value="Genomic_DNA"/>
</dbReference>
<evidence type="ECO:0000313" key="1">
    <source>
        <dbReference type="EMBL" id="KAL3278892.1"/>
    </source>
</evidence>
<keyword evidence="2" id="KW-1185">Reference proteome</keyword>
<proteinExistence type="predicted"/>
<dbReference type="Proteomes" id="UP001516400">
    <property type="component" value="Unassembled WGS sequence"/>
</dbReference>
<dbReference type="PANTHER" id="PTHR33776:SF4">
    <property type="entry name" value="ENDONUCLEASE_EXONUCLEASE_PHOSPHATASE DOMAIN-CONTAINING PROTEIN"/>
    <property type="match status" value="1"/>
</dbReference>
<evidence type="ECO:0000313" key="2">
    <source>
        <dbReference type="Proteomes" id="UP001516400"/>
    </source>
</evidence>